<dbReference type="Proteomes" id="UP000310754">
    <property type="component" value="Unassembled WGS sequence"/>
</dbReference>
<accession>A0A4S3ZWI6</accession>
<dbReference type="GO" id="GO:0009372">
    <property type="term" value="P:quorum sensing"/>
    <property type="evidence" value="ECO:0007669"/>
    <property type="project" value="InterPro"/>
</dbReference>
<sequence length="101" mass="11593">MTEKKIAHYHLDNVFACIEADNVRATNSAYDGADDLGIETLDAMCAVIKKLTIKDFYKSMTTHNDRTIWQDVYRPFIDEQTQAYIKLTITNGLLIVSFKEK</sequence>
<organism evidence="1 2">
    <name type="scientific">Allorhizobium terrae</name>
    <dbReference type="NCBI Taxonomy" id="1848972"/>
    <lineage>
        <taxon>Bacteria</taxon>
        <taxon>Pseudomonadati</taxon>
        <taxon>Pseudomonadota</taxon>
        <taxon>Alphaproteobacteria</taxon>
        <taxon>Hyphomicrobiales</taxon>
        <taxon>Rhizobiaceae</taxon>
        <taxon>Rhizobium/Agrobacterium group</taxon>
        <taxon>Allorhizobium</taxon>
    </lineage>
</organism>
<reference evidence="1 2" key="1">
    <citation type="submission" date="2019-04" db="EMBL/GenBank/DDBJ databases">
        <title>Rhizobium terrae sp. nov., isolated from a paddy soil.</title>
        <authorList>
            <person name="Lin S.-Y."/>
            <person name="Hameed A."/>
            <person name="Huang H.-I."/>
            <person name="Young C.-C."/>
        </authorList>
    </citation>
    <scope>NUCLEOTIDE SEQUENCE [LARGE SCALE GENOMIC DNA]</scope>
    <source>
        <strain evidence="1 2">CC-HIH110</strain>
    </source>
</reference>
<name>A0A4S3ZWI6_9HYPH</name>
<protein>
    <submittedName>
        <fullName evidence="1">Type II toxin-antitoxin system MqsR family toxin</fullName>
    </submittedName>
</protein>
<dbReference type="AlphaFoldDB" id="A0A4S3ZWI6"/>
<dbReference type="Pfam" id="PF15723">
    <property type="entry name" value="MqsR_toxin"/>
    <property type="match status" value="1"/>
</dbReference>
<evidence type="ECO:0000313" key="1">
    <source>
        <dbReference type="EMBL" id="THF50149.1"/>
    </source>
</evidence>
<dbReference type="RefSeq" id="WP_190235889.1">
    <property type="nucleotide sequence ID" value="NZ_SSOA01000004.1"/>
</dbReference>
<dbReference type="GO" id="GO:0017148">
    <property type="term" value="P:negative regulation of translation"/>
    <property type="evidence" value="ECO:0007669"/>
    <property type="project" value="InterPro"/>
</dbReference>
<dbReference type="InterPro" id="IPR038493">
    <property type="entry name" value="MqsR_sf"/>
</dbReference>
<dbReference type="InterPro" id="IPR031451">
    <property type="entry name" value="MqsR_toxin"/>
</dbReference>
<dbReference type="Gene3D" id="3.30.2310.40">
    <property type="match status" value="1"/>
</dbReference>
<evidence type="ECO:0000313" key="2">
    <source>
        <dbReference type="Proteomes" id="UP000310754"/>
    </source>
</evidence>
<dbReference type="EMBL" id="SSOA01000004">
    <property type="protein sequence ID" value="THF50149.1"/>
    <property type="molecule type" value="Genomic_DNA"/>
</dbReference>
<keyword evidence="2" id="KW-1185">Reference proteome</keyword>
<gene>
    <name evidence="1" type="ORF">E6C51_10365</name>
</gene>
<dbReference type="CDD" id="cd12869">
    <property type="entry name" value="MqsR"/>
    <property type="match status" value="1"/>
</dbReference>
<comment type="caution">
    <text evidence="1">The sequence shown here is derived from an EMBL/GenBank/DDBJ whole genome shotgun (WGS) entry which is preliminary data.</text>
</comment>
<proteinExistence type="predicted"/>
<dbReference type="GO" id="GO:0044010">
    <property type="term" value="P:single-species biofilm formation"/>
    <property type="evidence" value="ECO:0007669"/>
    <property type="project" value="InterPro"/>
</dbReference>